<gene>
    <name evidence="1" type="ORF">PPTG_23518</name>
</gene>
<name>W2PWY2_PHYN3</name>
<dbReference type="AlphaFoldDB" id="W2PWY2"/>
<dbReference type="EMBL" id="KI669600">
    <property type="protein sequence ID" value="ETN05463.1"/>
    <property type="molecule type" value="Genomic_DNA"/>
</dbReference>
<reference evidence="2" key="1">
    <citation type="submission" date="2011-12" db="EMBL/GenBank/DDBJ databases">
        <authorList>
            <consortium name="The Broad Institute Genome Sequencing Platform"/>
            <person name="Russ C."/>
            <person name="Tyler B."/>
            <person name="Panabieres F."/>
            <person name="Shan W."/>
            <person name="Tripathy S."/>
            <person name="Grunwald N."/>
            <person name="Machado M."/>
            <person name="Young S.K."/>
            <person name="Zeng Q."/>
            <person name="Gargeya S."/>
            <person name="Fitzgerald M."/>
            <person name="Haas B."/>
            <person name="Abouelleil A."/>
            <person name="Alvarado L."/>
            <person name="Arachchi H.M."/>
            <person name="Berlin A."/>
            <person name="Chapman S.B."/>
            <person name="Gearin G."/>
            <person name="Goldberg J."/>
            <person name="Griggs A."/>
            <person name="Gujja S."/>
            <person name="Hansen M."/>
            <person name="Heiman D."/>
            <person name="Howarth C."/>
            <person name="Larimer J."/>
            <person name="Lui A."/>
            <person name="MacDonald P.J.P."/>
            <person name="McCowen C."/>
            <person name="Montmayeur A."/>
            <person name="Murphy C."/>
            <person name="Neiman D."/>
            <person name="Pearson M."/>
            <person name="Priest M."/>
            <person name="Roberts A."/>
            <person name="Saif S."/>
            <person name="Shea T."/>
            <person name="Sisk P."/>
            <person name="Stolte C."/>
            <person name="Sykes S."/>
            <person name="Wortman J."/>
            <person name="Nusbaum C."/>
            <person name="Birren B."/>
        </authorList>
    </citation>
    <scope>NUCLEOTIDE SEQUENCE [LARGE SCALE GENOMIC DNA]</scope>
    <source>
        <strain evidence="2">INRA-310</strain>
    </source>
</reference>
<dbReference type="VEuPathDB" id="FungiDB:PPTG_23518"/>
<evidence type="ECO:0000313" key="2">
    <source>
        <dbReference type="Proteomes" id="UP000018817"/>
    </source>
</evidence>
<dbReference type="Proteomes" id="UP000018817">
    <property type="component" value="Unassembled WGS sequence"/>
</dbReference>
<dbReference type="RefSeq" id="XP_008909438.1">
    <property type="nucleotide sequence ID" value="XM_008911190.1"/>
</dbReference>
<proteinExistence type="predicted"/>
<evidence type="ECO:0000313" key="1">
    <source>
        <dbReference type="EMBL" id="ETN05463.1"/>
    </source>
</evidence>
<dbReference type="GeneID" id="20192117"/>
<reference evidence="1 2" key="2">
    <citation type="submission" date="2013-11" db="EMBL/GenBank/DDBJ databases">
        <title>The Genome Sequence of Phytophthora parasitica INRA-310.</title>
        <authorList>
            <consortium name="The Broad Institute Genomics Platform"/>
            <person name="Russ C."/>
            <person name="Tyler B."/>
            <person name="Panabieres F."/>
            <person name="Shan W."/>
            <person name="Tripathy S."/>
            <person name="Grunwald N."/>
            <person name="Machado M."/>
            <person name="Johnson C.S."/>
            <person name="Arredondo F."/>
            <person name="Hong C."/>
            <person name="Coffey M."/>
            <person name="Young S.K."/>
            <person name="Zeng Q."/>
            <person name="Gargeya S."/>
            <person name="Fitzgerald M."/>
            <person name="Abouelleil A."/>
            <person name="Alvarado L."/>
            <person name="Chapman S.B."/>
            <person name="Gainer-Dewar J."/>
            <person name="Goldberg J."/>
            <person name="Griggs A."/>
            <person name="Gujja S."/>
            <person name="Hansen M."/>
            <person name="Howarth C."/>
            <person name="Imamovic A."/>
            <person name="Ireland A."/>
            <person name="Larimer J."/>
            <person name="McCowan C."/>
            <person name="Murphy C."/>
            <person name="Pearson M."/>
            <person name="Poon T.W."/>
            <person name="Priest M."/>
            <person name="Roberts A."/>
            <person name="Saif S."/>
            <person name="Shea T."/>
            <person name="Sykes S."/>
            <person name="Wortman J."/>
            <person name="Nusbaum C."/>
            <person name="Birren B."/>
        </authorList>
    </citation>
    <scope>NUCLEOTIDE SEQUENCE [LARGE SCALE GENOMIC DNA]</scope>
    <source>
        <strain evidence="1 2">INRA-310</strain>
    </source>
</reference>
<accession>W2PWY2</accession>
<sequence>MGGTAFIVKIGIPSSLVRGSSAALLSRPSCSIKQIAATSYPRISSVSSADIVVEIPPSLPSPTSTTGSRMPRYTSTWNLIEAEGLHTPPAVSTSTRLSAAFAPLTWLIAFSLSDSSSSSFSSVMVYPSICAAR</sequence>
<organism evidence="1 2">
    <name type="scientific">Phytophthora nicotianae (strain INRA-310)</name>
    <name type="common">Phytophthora parasitica</name>
    <dbReference type="NCBI Taxonomy" id="761204"/>
    <lineage>
        <taxon>Eukaryota</taxon>
        <taxon>Sar</taxon>
        <taxon>Stramenopiles</taxon>
        <taxon>Oomycota</taxon>
        <taxon>Peronosporomycetes</taxon>
        <taxon>Peronosporales</taxon>
        <taxon>Peronosporaceae</taxon>
        <taxon>Phytophthora</taxon>
    </lineage>
</organism>
<protein>
    <submittedName>
        <fullName evidence="1">Uncharacterized protein</fullName>
    </submittedName>
</protein>